<proteinExistence type="predicted"/>
<keyword evidence="2" id="KW-1185">Reference proteome</keyword>
<evidence type="ECO:0000313" key="1">
    <source>
        <dbReference type="EMBL" id="PKI60884.1"/>
    </source>
</evidence>
<dbReference type="Proteomes" id="UP000233551">
    <property type="component" value="Unassembled WGS sequence"/>
</dbReference>
<gene>
    <name evidence="1" type="ORF">CRG98_018709</name>
</gene>
<organism evidence="1 2">
    <name type="scientific">Punica granatum</name>
    <name type="common">Pomegranate</name>
    <dbReference type="NCBI Taxonomy" id="22663"/>
    <lineage>
        <taxon>Eukaryota</taxon>
        <taxon>Viridiplantae</taxon>
        <taxon>Streptophyta</taxon>
        <taxon>Embryophyta</taxon>
        <taxon>Tracheophyta</taxon>
        <taxon>Spermatophyta</taxon>
        <taxon>Magnoliopsida</taxon>
        <taxon>eudicotyledons</taxon>
        <taxon>Gunneridae</taxon>
        <taxon>Pentapetalae</taxon>
        <taxon>rosids</taxon>
        <taxon>malvids</taxon>
        <taxon>Myrtales</taxon>
        <taxon>Lythraceae</taxon>
        <taxon>Punica</taxon>
    </lineage>
</organism>
<protein>
    <submittedName>
        <fullName evidence="1">Uncharacterized protein</fullName>
    </submittedName>
</protein>
<sequence length="112" mass="13278">MWRPRHNGLVIRTWTRALGVTYHFERDGVSFQSISKTLPALSTNLVIFSLENISRVMPLIWIQKLKIHKCLNRGEEAFRIEEKRGKRLPTKGKVEREALNYERREPWLSLFS</sequence>
<name>A0A2I0JX52_PUNGR</name>
<reference evidence="1 2" key="1">
    <citation type="submission" date="2017-11" db="EMBL/GenBank/DDBJ databases">
        <title>De-novo sequencing of pomegranate (Punica granatum L.) genome.</title>
        <authorList>
            <person name="Akparov Z."/>
            <person name="Amiraslanov A."/>
            <person name="Hajiyeva S."/>
            <person name="Abbasov M."/>
            <person name="Kaur K."/>
            <person name="Hamwieh A."/>
            <person name="Solovyev V."/>
            <person name="Salamov A."/>
            <person name="Braich B."/>
            <person name="Kosarev P."/>
            <person name="Mahmoud A."/>
            <person name="Hajiyev E."/>
            <person name="Babayeva S."/>
            <person name="Izzatullayeva V."/>
            <person name="Mammadov A."/>
            <person name="Mammadov A."/>
            <person name="Sharifova S."/>
            <person name="Ojaghi J."/>
            <person name="Eynullazada K."/>
            <person name="Bayramov B."/>
            <person name="Abdulazimova A."/>
            <person name="Shahmuradov I."/>
        </authorList>
    </citation>
    <scope>NUCLEOTIDE SEQUENCE [LARGE SCALE GENOMIC DNA]</scope>
    <source>
        <strain evidence="2">cv. AG2017</strain>
        <tissue evidence="1">Leaf</tissue>
    </source>
</reference>
<comment type="caution">
    <text evidence="1">The sequence shown here is derived from an EMBL/GenBank/DDBJ whole genome shotgun (WGS) entry which is preliminary data.</text>
</comment>
<accession>A0A2I0JX52</accession>
<evidence type="ECO:0000313" key="2">
    <source>
        <dbReference type="Proteomes" id="UP000233551"/>
    </source>
</evidence>
<dbReference type="AlphaFoldDB" id="A0A2I0JX52"/>
<dbReference type="EMBL" id="PGOL01001101">
    <property type="protein sequence ID" value="PKI60884.1"/>
    <property type="molecule type" value="Genomic_DNA"/>
</dbReference>